<gene>
    <name evidence="7" type="ORF">DACRYDRAFT_116360</name>
</gene>
<feature type="transmembrane region" description="Helical" evidence="6">
    <location>
        <begin position="218"/>
        <end position="239"/>
    </location>
</feature>
<dbReference type="GO" id="GO:0015095">
    <property type="term" value="F:magnesium ion transmembrane transporter activity"/>
    <property type="evidence" value="ECO:0007669"/>
    <property type="project" value="InterPro"/>
</dbReference>
<dbReference type="InterPro" id="IPR008521">
    <property type="entry name" value="Mg_trans_NIPA"/>
</dbReference>
<dbReference type="HOGENOM" id="CLU_011406_0_0_1"/>
<feature type="transmembrane region" description="Helical" evidence="6">
    <location>
        <begin position="51"/>
        <end position="72"/>
    </location>
</feature>
<organism evidence="7 8">
    <name type="scientific">Dacryopinax primogenitus (strain DJM 731)</name>
    <name type="common">Brown rot fungus</name>
    <dbReference type="NCBI Taxonomy" id="1858805"/>
    <lineage>
        <taxon>Eukaryota</taxon>
        <taxon>Fungi</taxon>
        <taxon>Dikarya</taxon>
        <taxon>Basidiomycota</taxon>
        <taxon>Agaricomycotina</taxon>
        <taxon>Dacrymycetes</taxon>
        <taxon>Dacrymycetales</taxon>
        <taxon>Dacrymycetaceae</taxon>
        <taxon>Dacryopinax</taxon>
    </lineage>
</organism>
<keyword evidence="3 6" id="KW-1133">Transmembrane helix</keyword>
<feature type="transmembrane region" description="Helical" evidence="6">
    <location>
        <begin position="105"/>
        <end position="126"/>
    </location>
</feature>
<protein>
    <recommendedName>
        <fullName evidence="9">DUF803-domain-containing protein</fullName>
    </recommendedName>
</protein>
<dbReference type="PANTHER" id="PTHR12570">
    <property type="match status" value="1"/>
</dbReference>
<name>M5FZK8_DACPD</name>
<feature type="transmembrane region" description="Helical" evidence="6">
    <location>
        <begin position="290"/>
        <end position="311"/>
    </location>
</feature>
<feature type="region of interest" description="Disordered" evidence="5">
    <location>
        <begin position="490"/>
        <end position="515"/>
    </location>
</feature>
<comment type="subcellular location">
    <subcellularLocation>
        <location evidence="1">Membrane</location>
        <topology evidence="1">Multi-pass membrane protein</topology>
    </subcellularLocation>
</comment>
<dbReference type="GeneID" id="63685252"/>
<keyword evidence="8" id="KW-1185">Reference proteome</keyword>
<feature type="transmembrane region" description="Helical" evidence="6">
    <location>
        <begin position="259"/>
        <end position="278"/>
    </location>
</feature>
<evidence type="ECO:0000256" key="4">
    <source>
        <dbReference type="ARBA" id="ARBA00023136"/>
    </source>
</evidence>
<dbReference type="Proteomes" id="UP000030653">
    <property type="component" value="Unassembled WGS sequence"/>
</dbReference>
<feature type="transmembrane region" description="Helical" evidence="6">
    <location>
        <begin position="78"/>
        <end position="98"/>
    </location>
</feature>
<reference evidence="7 8" key="1">
    <citation type="journal article" date="2012" name="Science">
        <title>The Paleozoic origin of enzymatic lignin decomposition reconstructed from 31 fungal genomes.</title>
        <authorList>
            <person name="Floudas D."/>
            <person name="Binder M."/>
            <person name="Riley R."/>
            <person name="Barry K."/>
            <person name="Blanchette R.A."/>
            <person name="Henrissat B."/>
            <person name="Martinez A.T."/>
            <person name="Otillar R."/>
            <person name="Spatafora J.W."/>
            <person name="Yadav J.S."/>
            <person name="Aerts A."/>
            <person name="Benoit I."/>
            <person name="Boyd A."/>
            <person name="Carlson A."/>
            <person name="Copeland A."/>
            <person name="Coutinho P.M."/>
            <person name="de Vries R.P."/>
            <person name="Ferreira P."/>
            <person name="Findley K."/>
            <person name="Foster B."/>
            <person name="Gaskell J."/>
            <person name="Glotzer D."/>
            <person name="Gorecki P."/>
            <person name="Heitman J."/>
            <person name="Hesse C."/>
            <person name="Hori C."/>
            <person name="Igarashi K."/>
            <person name="Jurgens J.A."/>
            <person name="Kallen N."/>
            <person name="Kersten P."/>
            <person name="Kohler A."/>
            <person name="Kuees U."/>
            <person name="Kumar T.K.A."/>
            <person name="Kuo A."/>
            <person name="LaButti K."/>
            <person name="Larrondo L.F."/>
            <person name="Lindquist E."/>
            <person name="Ling A."/>
            <person name="Lombard V."/>
            <person name="Lucas S."/>
            <person name="Lundell T."/>
            <person name="Martin R."/>
            <person name="McLaughlin D.J."/>
            <person name="Morgenstern I."/>
            <person name="Morin E."/>
            <person name="Murat C."/>
            <person name="Nagy L.G."/>
            <person name="Nolan M."/>
            <person name="Ohm R.A."/>
            <person name="Patyshakuliyeva A."/>
            <person name="Rokas A."/>
            <person name="Ruiz-Duenas F.J."/>
            <person name="Sabat G."/>
            <person name="Salamov A."/>
            <person name="Samejima M."/>
            <person name="Schmutz J."/>
            <person name="Slot J.C."/>
            <person name="St John F."/>
            <person name="Stenlid J."/>
            <person name="Sun H."/>
            <person name="Sun S."/>
            <person name="Syed K."/>
            <person name="Tsang A."/>
            <person name="Wiebenga A."/>
            <person name="Young D."/>
            <person name="Pisabarro A."/>
            <person name="Eastwood D.C."/>
            <person name="Martin F."/>
            <person name="Cullen D."/>
            <person name="Grigoriev I.V."/>
            <person name="Hibbett D.S."/>
        </authorList>
    </citation>
    <scope>NUCLEOTIDE SEQUENCE [LARGE SCALE GENOMIC DNA]</scope>
    <source>
        <strain evidence="7 8">DJM-731 SS1</strain>
    </source>
</reference>
<evidence type="ECO:0000256" key="1">
    <source>
        <dbReference type="ARBA" id="ARBA00004141"/>
    </source>
</evidence>
<evidence type="ECO:0000313" key="8">
    <source>
        <dbReference type="Proteomes" id="UP000030653"/>
    </source>
</evidence>
<feature type="compositionally biased region" description="Basic and acidic residues" evidence="5">
    <location>
        <begin position="432"/>
        <end position="442"/>
    </location>
</feature>
<dbReference type="OrthoDB" id="2504919at2759"/>
<dbReference type="AlphaFoldDB" id="M5FZK8"/>
<feature type="transmembrane region" description="Helical" evidence="6">
    <location>
        <begin position="6"/>
        <end position="27"/>
    </location>
</feature>
<dbReference type="GO" id="GO:0016020">
    <property type="term" value="C:membrane"/>
    <property type="evidence" value="ECO:0007669"/>
    <property type="project" value="UniProtKB-SubCell"/>
</dbReference>
<dbReference type="RefSeq" id="XP_040628846.1">
    <property type="nucleotide sequence ID" value="XM_040770190.1"/>
</dbReference>
<dbReference type="Pfam" id="PF05653">
    <property type="entry name" value="Mg_trans_NIPA"/>
    <property type="match status" value="2"/>
</dbReference>
<keyword evidence="4 6" id="KW-0472">Membrane</keyword>
<evidence type="ECO:0008006" key="9">
    <source>
        <dbReference type="Google" id="ProtNLM"/>
    </source>
</evidence>
<feature type="transmembrane region" description="Helical" evidence="6">
    <location>
        <begin position="146"/>
        <end position="166"/>
    </location>
</feature>
<dbReference type="PANTHER" id="PTHR12570:SF86">
    <property type="entry name" value="ADR321CP"/>
    <property type="match status" value="1"/>
</dbReference>
<keyword evidence="2 6" id="KW-0812">Transmembrane</keyword>
<evidence type="ECO:0000256" key="6">
    <source>
        <dbReference type="SAM" id="Phobius"/>
    </source>
</evidence>
<proteinExistence type="predicted"/>
<feature type="transmembrane region" description="Helical" evidence="6">
    <location>
        <begin position="317"/>
        <end position="339"/>
    </location>
</feature>
<evidence type="ECO:0000313" key="7">
    <source>
        <dbReference type="EMBL" id="EJU01949.1"/>
    </source>
</evidence>
<evidence type="ECO:0000256" key="2">
    <source>
        <dbReference type="ARBA" id="ARBA00022692"/>
    </source>
</evidence>
<feature type="region of interest" description="Disordered" evidence="5">
    <location>
        <begin position="415"/>
        <end position="454"/>
    </location>
</feature>
<accession>M5FZK8</accession>
<evidence type="ECO:0000256" key="5">
    <source>
        <dbReference type="SAM" id="MobiDB-lite"/>
    </source>
</evidence>
<dbReference type="InterPro" id="IPR037185">
    <property type="entry name" value="EmrE-like"/>
</dbReference>
<dbReference type="SUPFAM" id="SSF103481">
    <property type="entry name" value="Multidrug resistance efflux transporter EmrE"/>
    <property type="match status" value="1"/>
</dbReference>
<sequence length="515" mass="55434">MSPQIPIWCGILVGVLSSLIQSLGLTIQRKSHLQNDALPLHAQKPDWKRPLWLFGFSIFISTNFLGSVFQIASLPVVILAPLGAISLLWNALFARLLLEDPFTILMSLGTLLVSAGAVLVGIFGVLPSPTHTLDELIALFARPPFLAYFSVLLTATGSLLALTHVIEWRYKATRHTEIEAYITASSPQVTERTSLLHLPPLSIPSHPHPTAASETQRLFIALSFALLSGTLSAIGLLFAKAGVELVVLTLGGENQFWRWQAWVLVPGLATFGLSQLWYLQKSLEFANPTLICPLAFCMFNISSILDSLIYFDEFRRLSPLQLSMILLGTSLLLAGVWILSLQSAQGVFLGPPTGGEETTSLFPALEEEEVEEVEEPLSPSRLFLQLLTPSREGSTYTTPLPGFAIGLAPTSPGFVLSPPRRKRTATLVSGEDLERQGREGLPDGRAGTGGGGGDWGSVSLGVTVPLPLPLPLTPLHRSPLLLLPLPLPLPLPPAPPPPLQAGALPPPPPPQPPLQ</sequence>
<dbReference type="OMA" id="WIISFPP"/>
<evidence type="ECO:0000256" key="3">
    <source>
        <dbReference type="ARBA" id="ARBA00022989"/>
    </source>
</evidence>
<dbReference type="EMBL" id="JH795863">
    <property type="protein sequence ID" value="EJU01949.1"/>
    <property type="molecule type" value="Genomic_DNA"/>
</dbReference>